<feature type="domain" description="CstA N-terminal" evidence="8">
    <location>
        <begin position="2"/>
        <end position="399"/>
    </location>
</feature>
<evidence type="ECO:0000256" key="1">
    <source>
        <dbReference type="ARBA" id="ARBA00004651"/>
    </source>
</evidence>
<proteinExistence type="inferred from homology"/>
<feature type="transmembrane region" description="Helical" evidence="7">
    <location>
        <begin position="129"/>
        <end position="149"/>
    </location>
</feature>
<keyword evidence="6 7" id="KW-0472">Membrane</keyword>
<keyword evidence="5 7" id="KW-1133">Transmembrane helix</keyword>
<dbReference type="InterPro" id="IPR003706">
    <property type="entry name" value="CstA_N"/>
</dbReference>
<evidence type="ECO:0000256" key="6">
    <source>
        <dbReference type="ARBA" id="ARBA00023136"/>
    </source>
</evidence>
<evidence type="ECO:0000256" key="4">
    <source>
        <dbReference type="ARBA" id="ARBA00022692"/>
    </source>
</evidence>
<feature type="transmembrane region" description="Helical" evidence="7">
    <location>
        <begin position="85"/>
        <end position="108"/>
    </location>
</feature>
<comment type="caution">
    <text evidence="9">The sequence shown here is derived from an EMBL/GenBank/DDBJ whole genome shotgun (WGS) entry which is preliminary data.</text>
</comment>
<dbReference type="EMBL" id="MFSP01000156">
    <property type="protein sequence ID" value="OGI63371.1"/>
    <property type="molecule type" value="Genomic_DNA"/>
</dbReference>
<evidence type="ECO:0000256" key="7">
    <source>
        <dbReference type="SAM" id="Phobius"/>
    </source>
</evidence>
<dbReference type="AlphaFoldDB" id="A0A1F6V0S9"/>
<gene>
    <name evidence="9" type="ORF">A2W18_13200</name>
</gene>
<keyword evidence="3" id="KW-1003">Cell membrane</keyword>
<feature type="non-terminal residue" evidence="9">
    <location>
        <position position="471"/>
    </location>
</feature>
<reference evidence="9 10" key="1">
    <citation type="journal article" date="2016" name="Nat. Commun.">
        <title>Thousands of microbial genomes shed light on interconnected biogeochemical processes in an aquifer system.</title>
        <authorList>
            <person name="Anantharaman K."/>
            <person name="Brown C.T."/>
            <person name="Hug L.A."/>
            <person name="Sharon I."/>
            <person name="Castelle C.J."/>
            <person name="Probst A.J."/>
            <person name="Thomas B.C."/>
            <person name="Singh A."/>
            <person name="Wilkins M.J."/>
            <person name="Karaoz U."/>
            <person name="Brodie E.L."/>
            <person name="Williams K.H."/>
            <person name="Hubbard S.S."/>
            <person name="Banfield J.F."/>
        </authorList>
    </citation>
    <scope>NUCLEOTIDE SEQUENCE [LARGE SCALE GENOMIC DNA]</scope>
</reference>
<feature type="transmembrane region" description="Helical" evidence="7">
    <location>
        <begin position="403"/>
        <end position="424"/>
    </location>
</feature>
<accession>A0A1F6V0S9</accession>
<dbReference type="PANTHER" id="PTHR30252">
    <property type="entry name" value="INNER MEMBRANE PEPTIDE TRANSPORTER"/>
    <property type="match status" value="1"/>
</dbReference>
<dbReference type="GO" id="GO:0009267">
    <property type="term" value="P:cellular response to starvation"/>
    <property type="evidence" value="ECO:0007669"/>
    <property type="project" value="InterPro"/>
</dbReference>
<dbReference type="GO" id="GO:0005886">
    <property type="term" value="C:plasma membrane"/>
    <property type="evidence" value="ECO:0007669"/>
    <property type="project" value="UniProtKB-SubCell"/>
</dbReference>
<protein>
    <recommendedName>
        <fullName evidence="8">CstA N-terminal domain-containing protein</fullName>
    </recommendedName>
</protein>
<feature type="transmembrane region" description="Helical" evidence="7">
    <location>
        <begin position="225"/>
        <end position="245"/>
    </location>
</feature>
<feature type="transmembrane region" description="Helical" evidence="7">
    <location>
        <begin position="299"/>
        <end position="321"/>
    </location>
</feature>
<feature type="transmembrane region" description="Helical" evidence="7">
    <location>
        <begin position="155"/>
        <end position="174"/>
    </location>
</feature>
<evidence type="ECO:0000259" key="8">
    <source>
        <dbReference type="Pfam" id="PF02554"/>
    </source>
</evidence>
<organism evidence="9 10">
    <name type="scientific">Candidatus Muproteobacteria bacterium RBG_16_60_9</name>
    <dbReference type="NCBI Taxonomy" id="1817755"/>
    <lineage>
        <taxon>Bacteria</taxon>
        <taxon>Pseudomonadati</taxon>
        <taxon>Pseudomonadota</taxon>
        <taxon>Candidatus Muproteobacteria</taxon>
    </lineage>
</organism>
<feature type="transmembrane region" description="Helical" evidence="7">
    <location>
        <begin position="186"/>
        <end position="205"/>
    </location>
</feature>
<dbReference type="InterPro" id="IPR051605">
    <property type="entry name" value="CstA"/>
</dbReference>
<keyword evidence="4 7" id="KW-0812">Transmembrane</keyword>
<comment type="similarity">
    <text evidence="2">Belongs to the peptide transporter carbon starvation (CstA) (TC 2.A.114) family.</text>
</comment>
<evidence type="ECO:0000256" key="3">
    <source>
        <dbReference type="ARBA" id="ARBA00022475"/>
    </source>
</evidence>
<evidence type="ECO:0000313" key="10">
    <source>
        <dbReference type="Proteomes" id="UP000179076"/>
    </source>
</evidence>
<feature type="transmembrane region" description="Helical" evidence="7">
    <location>
        <begin position="257"/>
        <end position="279"/>
    </location>
</feature>
<feature type="transmembrane region" description="Helical" evidence="7">
    <location>
        <begin position="333"/>
        <end position="354"/>
    </location>
</feature>
<comment type="subcellular location">
    <subcellularLocation>
        <location evidence="1">Cell membrane</location>
        <topology evidence="1">Multi-pass membrane protein</topology>
    </subcellularLocation>
</comment>
<name>A0A1F6V0S9_9PROT</name>
<sequence length="471" mass="49926">MNALFLVAVTVVAFVFGYRFYAKLLALEIFRLDANYSTRAQSHPDGQDYVPTQRHLLLGHHLAATTGISAFAAPIVALDWGWIPAFLWIAIGGTVAAGTYALGSFWLSSRYPDDLGQLARSLIGPRARFVIRLLTVVTLLIVIAAAAGFSAPLFSAFPAAVLPTAAVVLLAWIFGSYLHGRAESQLLPAAAVMLTVILLLTWWLGGFPLSFSGQLTIALGASAPIAIDAVVVWVVLLLAYAFFSARQPVWKLMRPRGFLAALMAGVMLVLFFAALVVAHPTIDAPQFHSPPSSTSTLPWLFLVIGSGALAGWHLLIVRGVTGRALQRETDARYVGYGAAIVQGIIALSALLLAATTFADRGTWTASTSALGVADLPRAAAFYVDQYARLVAVLGFDATTLRHFAATVLAGLSLAVLEAAVRALMNGLIDIAPPQPALSGRRDGRRTRLWLVVLGGAILALHDGKGLGGIEA</sequence>
<evidence type="ECO:0000256" key="2">
    <source>
        <dbReference type="ARBA" id="ARBA00007755"/>
    </source>
</evidence>
<dbReference type="Proteomes" id="UP000179076">
    <property type="component" value="Unassembled WGS sequence"/>
</dbReference>
<dbReference type="PANTHER" id="PTHR30252:SF0">
    <property type="entry name" value="PEPTIDE TRANSPORTER CSTA"/>
    <property type="match status" value="1"/>
</dbReference>
<evidence type="ECO:0000256" key="5">
    <source>
        <dbReference type="ARBA" id="ARBA00022989"/>
    </source>
</evidence>
<dbReference type="Pfam" id="PF02554">
    <property type="entry name" value="CstA"/>
    <property type="match status" value="1"/>
</dbReference>
<evidence type="ECO:0000313" key="9">
    <source>
        <dbReference type="EMBL" id="OGI63371.1"/>
    </source>
</evidence>